<proteinExistence type="predicted"/>
<name>A0ABW2BTI6_9PSEU</name>
<dbReference type="EMBL" id="JBHSXX010000001">
    <property type="protein sequence ID" value="MFC6866322.1"/>
    <property type="molecule type" value="Genomic_DNA"/>
</dbReference>
<accession>A0ABW2BTI6</accession>
<dbReference type="RefSeq" id="WP_345400912.1">
    <property type="nucleotide sequence ID" value="NZ_BAABLA010000102.1"/>
</dbReference>
<protein>
    <submittedName>
        <fullName evidence="2">(2Fe-2S)-binding protein</fullName>
    </submittedName>
</protein>
<organism evidence="2 3">
    <name type="scientific">Haloechinothrix salitolerans</name>
    <dbReference type="NCBI Taxonomy" id="926830"/>
    <lineage>
        <taxon>Bacteria</taxon>
        <taxon>Bacillati</taxon>
        <taxon>Actinomycetota</taxon>
        <taxon>Actinomycetes</taxon>
        <taxon>Pseudonocardiales</taxon>
        <taxon>Pseudonocardiaceae</taxon>
        <taxon>Haloechinothrix</taxon>
    </lineage>
</organism>
<feature type="domain" description="Ferric siderophore reductase C-terminal" evidence="1">
    <location>
        <begin position="258"/>
        <end position="277"/>
    </location>
</feature>
<evidence type="ECO:0000313" key="3">
    <source>
        <dbReference type="Proteomes" id="UP001596337"/>
    </source>
</evidence>
<gene>
    <name evidence="2" type="ORF">ACFQGD_04105</name>
</gene>
<reference evidence="3" key="1">
    <citation type="journal article" date="2019" name="Int. J. Syst. Evol. Microbiol.">
        <title>The Global Catalogue of Microorganisms (GCM) 10K type strain sequencing project: providing services to taxonomists for standard genome sequencing and annotation.</title>
        <authorList>
            <consortium name="The Broad Institute Genomics Platform"/>
            <consortium name="The Broad Institute Genome Sequencing Center for Infectious Disease"/>
            <person name="Wu L."/>
            <person name="Ma J."/>
        </authorList>
    </citation>
    <scope>NUCLEOTIDE SEQUENCE [LARGE SCALE GENOMIC DNA]</scope>
    <source>
        <strain evidence="3">KCTC 32255</strain>
    </source>
</reference>
<dbReference type="Proteomes" id="UP001596337">
    <property type="component" value="Unassembled WGS sequence"/>
</dbReference>
<sequence length="287" mass="31340">MAVRRSVLTACPPDNSLLDAIVRVNATQDLMALRYGTPPATELTGDVRGWHFCADVLTRSDVLSRWHDEQRAWLRAEYGQAPDRTAAGSIKSWYLQAPATLGALLFHYERRVPSLRPDDLAFHVSSTGKPKPDVVALLSPRFACLPDDPAAETSEATVVESEGALAALLRARYAAHATRFVAAYRPPVRFGKHALWGAATDALDVALWKAGKQGGNESAGVADAALVLPDRIEPFTSASTLHTTLDDGQPCWTRRKESCCFHYLLDNGKGACDTCPRRSPPLMPRQH</sequence>
<comment type="caution">
    <text evidence="2">The sequence shown here is derived from an EMBL/GenBank/DDBJ whole genome shotgun (WGS) entry which is preliminary data.</text>
</comment>
<evidence type="ECO:0000313" key="2">
    <source>
        <dbReference type="EMBL" id="MFC6866322.1"/>
    </source>
</evidence>
<keyword evidence="3" id="KW-1185">Reference proteome</keyword>
<evidence type="ECO:0000259" key="1">
    <source>
        <dbReference type="Pfam" id="PF11575"/>
    </source>
</evidence>
<dbReference type="InterPro" id="IPR024726">
    <property type="entry name" value="FhuF_C"/>
</dbReference>
<dbReference type="Pfam" id="PF11575">
    <property type="entry name" value="FhuF_C"/>
    <property type="match status" value="1"/>
</dbReference>